<dbReference type="PROSITE" id="PS50072">
    <property type="entry name" value="CSA_PPIASE_2"/>
    <property type="match status" value="1"/>
</dbReference>
<comment type="function">
    <text evidence="1 5">PPIases accelerate the folding of proteins. It catalyzes the cis-trans isomerization of proline imidic peptide bonds in oligopeptides.</text>
</comment>
<evidence type="ECO:0000313" key="8">
    <source>
        <dbReference type="Proteomes" id="UP000321121"/>
    </source>
</evidence>
<dbReference type="Pfam" id="PF00160">
    <property type="entry name" value="Pro_isomerase"/>
    <property type="match status" value="1"/>
</dbReference>
<dbReference type="Proteomes" id="UP000321121">
    <property type="component" value="Unassembled WGS sequence"/>
</dbReference>
<evidence type="ECO:0000256" key="1">
    <source>
        <dbReference type="ARBA" id="ARBA00002388"/>
    </source>
</evidence>
<dbReference type="InterPro" id="IPR024936">
    <property type="entry name" value="Cyclophilin-type_PPIase"/>
</dbReference>
<organism evidence="7 8">
    <name type="scientific">Halomonas halophila</name>
    <dbReference type="NCBI Taxonomy" id="29573"/>
    <lineage>
        <taxon>Bacteria</taxon>
        <taxon>Pseudomonadati</taxon>
        <taxon>Pseudomonadota</taxon>
        <taxon>Gammaproteobacteria</taxon>
        <taxon>Oceanospirillales</taxon>
        <taxon>Halomonadaceae</taxon>
        <taxon>Halomonas</taxon>
    </lineage>
</organism>
<keyword evidence="8" id="KW-1185">Reference proteome</keyword>
<protein>
    <recommendedName>
        <fullName evidence="5">Peptidyl-prolyl cis-trans isomerase</fullName>
        <shortName evidence="5">PPIase</shortName>
        <ecNumber evidence="5">5.2.1.8</ecNumber>
    </recommendedName>
</protein>
<sequence>MIILQTNFGDIHVALNHDKAPKTAANFEQYVRDGYYDNTLFHRVIDGFMVQGGGFDLDFNQKQTRGPIENEADNGLANTRGTLAMARTQDPHSASAQFFINVADNDFLNHRGKNLQGWGYCVFGEVVEGMDVVERIKGVATTRRGMHADVPAEDVIIQRAYVQDDAEA</sequence>
<comment type="caution">
    <text evidence="7">The sequence shown here is derived from an EMBL/GenBank/DDBJ whole genome shotgun (WGS) entry which is preliminary data.</text>
</comment>
<dbReference type="InterPro" id="IPR020892">
    <property type="entry name" value="Cyclophilin-type_PPIase_CS"/>
</dbReference>
<evidence type="ECO:0000256" key="4">
    <source>
        <dbReference type="ARBA" id="ARBA00023235"/>
    </source>
</evidence>
<dbReference type="GO" id="GO:0016853">
    <property type="term" value="F:isomerase activity"/>
    <property type="evidence" value="ECO:0007669"/>
    <property type="project" value="UniProtKB-KW"/>
</dbReference>
<evidence type="ECO:0000256" key="3">
    <source>
        <dbReference type="ARBA" id="ARBA00023110"/>
    </source>
</evidence>
<feature type="domain" description="PPIase cyclophilin-type" evidence="6">
    <location>
        <begin position="1"/>
        <end position="162"/>
    </location>
</feature>
<dbReference type="InterPro" id="IPR044665">
    <property type="entry name" value="E_coli_cyclophilin_A-like"/>
</dbReference>
<reference evidence="7 8" key="1">
    <citation type="submission" date="2019-07" db="EMBL/GenBank/DDBJ databases">
        <title>Whole genome shotgun sequence of Halomonas halophila NBRC 102604.</title>
        <authorList>
            <person name="Hosoyama A."/>
            <person name="Uohara A."/>
            <person name="Ohji S."/>
            <person name="Ichikawa N."/>
        </authorList>
    </citation>
    <scope>NUCLEOTIDE SEQUENCE [LARGE SCALE GENOMIC DNA]</scope>
    <source>
        <strain evidence="7 8">NBRC 102604</strain>
    </source>
</reference>
<dbReference type="PIRSF" id="PIRSF001467">
    <property type="entry name" value="Peptidylpro_ismrse"/>
    <property type="match status" value="1"/>
</dbReference>
<dbReference type="SUPFAM" id="SSF50891">
    <property type="entry name" value="Cyclophilin-like"/>
    <property type="match status" value="1"/>
</dbReference>
<accession>A0ABQ0U2X6</accession>
<dbReference type="InterPro" id="IPR029000">
    <property type="entry name" value="Cyclophilin-like_dom_sf"/>
</dbReference>
<dbReference type="RefSeq" id="WP_046078599.1">
    <property type="nucleotide sequence ID" value="NZ_BJUS01000013.1"/>
</dbReference>
<dbReference type="PRINTS" id="PR00153">
    <property type="entry name" value="CSAPPISMRASE"/>
</dbReference>
<dbReference type="EC" id="5.2.1.8" evidence="5"/>
<comment type="catalytic activity">
    <reaction evidence="5">
        <text>[protein]-peptidylproline (omega=180) = [protein]-peptidylproline (omega=0)</text>
        <dbReference type="Rhea" id="RHEA:16237"/>
        <dbReference type="Rhea" id="RHEA-COMP:10747"/>
        <dbReference type="Rhea" id="RHEA-COMP:10748"/>
        <dbReference type="ChEBI" id="CHEBI:83833"/>
        <dbReference type="ChEBI" id="CHEBI:83834"/>
        <dbReference type="EC" id="5.2.1.8"/>
    </reaction>
</comment>
<dbReference type="PROSITE" id="PS00170">
    <property type="entry name" value="CSA_PPIASE_1"/>
    <property type="match status" value="1"/>
</dbReference>
<dbReference type="CDD" id="cd01920">
    <property type="entry name" value="cyclophilin_EcCYP_like"/>
    <property type="match status" value="1"/>
</dbReference>
<evidence type="ECO:0000256" key="2">
    <source>
        <dbReference type="ARBA" id="ARBA00007365"/>
    </source>
</evidence>
<evidence type="ECO:0000256" key="5">
    <source>
        <dbReference type="RuleBase" id="RU363019"/>
    </source>
</evidence>
<keyword evidence="3 5" id="KW-0697">Rotamase</keyword>
<evidence type="ECO:0000259" key="6">
    <source>
        <dbReference type="PROSITE" id="PS50072"/>
    </source>
</evidence>
<dbReference type="PANTHER" id="PTHR43246">
    <property type="entry name" value="PEPTIDYL-PROLYL CIS-TRANS ISOMERASE CYP38, CHLOROPLASTIC"/>
    <property type="match status" value="1"/>
</dbReference>
<gene>
    <name evidence="7" type="ORF">HHA04nite_14360</name>
</gene>
<proteinExistence type="inferred from homology"/>
<evidence type="ECO:0000313" key="7">
    <source>
        <dbReference type="EMBL" id="GEK72892.1"/>
    </source>
</evidence>
<dbReference type="EMBL" id="BJUS01000013">
    <property type="protein sequence ID" value="GEK72892.1"/>
    <property type="molecule type" value="Genomic_DNA"/>
</dbReference>
<name>A0ABQ0U2X6_9GAMM</name>
<dbReference type="InterPro" id="IPR002130">
    <property type="entry name" value="Cyclophilin-type_PPIase_dom"/>
</dbReference>
<comment type="similarity">
    <text evidence="2 5">Belongs to the cyclophilin-type PPIase family.</text>
</comment>
<keyword evidence="4 5" id="KW-0413">Isomerase</keyword>
<dbReference type="Gene3D" id="2.40.100.10">
    <property type="entry name" value="Cyclophilin-like"/>
    <property type="match status" value="1"/>
</dbReference>